<feature type="transmembrane region" description="Helical" evidence="1">
    <location>
        <begin position="95"/>
        <end position="115"/>
    </location>
</feature>
<organism evidence="2 3">
    <name type="scientific">Candidatus Nomurabacteria bacterium CG2_30_43_9</name>
    <dbReference type="NCBI Taxonomy" id="1805283"/>
    <lineage>
        <taxon>Bacteria</taxon>
        <taxon>Candidatus Nomuraibacteriota</taxon>
    </lineage>
</organism>
<keyword evidence="1" id="KW-0812">Transmembrane</keyword>
<sequence>MEGENLNQNQNTSEQTAVEPKPLPKISFIPSELLKKIEVPNGHELHERCALLGLILGTIAVVSWVVILFGVVYSILGIILSIIGLKSARQKWAKIGLVLSIIGLLLSVWYVFAAYNGMINYNYFTSEFWTK</sequence>
<keyword evidence="1" id="KW-0472">Membrane</keyword>
<keyword evidence="1" id="KW-1133">Transmembrane helix</keyword>
<dbReference type="EMBL" id="MNYX01000071">
    <property type="protein sequence ID" value="OIP64744.1"/>
    <property type="molecule type" value="Genomic_DNA"/>
</dbReference>
<feature type="transmembrane region" description="Helical" evidence="1">
    <location>
        <begin position="50"/>
        <end position="83"/>
    </location>
</feature>
<evidence type="ECO:0008006" key="4">
    <source>
        <dbReference type="Google" id="ProtNLM"/>
    </source>
</evidence>
<dbReference type="Proteomes" id="UP000182059">
    <property type="component" value="Unassembled WGS sequence"/>
</dbReference>
<comment type="caution">
    <text evidence="2">The sequence shown here is derived from an EMBL/GenBank/DDBJ whole genome shotgun (WGS) entry which is preliminary data.</text>
</comment>
<accession>A0A1J5GC66</accession>
<gene>
    <name evidence="2" type="ORF">AUK15_03000</name>
</gene>
<protein>
    <recommendedName>
        <fullName evidence="4">DUF4190 domain-containing protein</fullName>
    </recommendedName>
</protein>
<evidence type="ECO:0000313" key="2">
    <source>
        <dbReference type="EMBL" id="OIP64744.1"/>
    </source>
</evidence>
<proteinExistence type="predicted"/>
<name>A0A1J5GC66_9BACT</name>
<evidence type="ECO:0000256" key="1">
    <source>
        <dbReference type="SAM" id="Phobius"/>
    </source>
</evidence>
<reference evidence="2 3" key="1">
    <citation type="journal article" date="2016" name="Environ. Microbiol.">
        <title>Genomic resolution of a cold subsurface aquifer community provides metabolic insights for novel microbes adapted to high CO concentrations.</title>
        <authorList>
            <person name="Probst A.J."/>
            <person name="Castelle C.J."/>
            <person name="Singh A."/>
            <person name="Brown C.T."/>
            <person name="Anantharaman K."/>
            <person name="Sharon I."/>
            <person name="Hug L.A."/>
            <person name="Burstein D."/>
            <person name="Emerson J.B."/>
            <person name="Thomas B.C."/>
            <person name="Banfield J.F."/>
        </authorList>
    </citation>
    <scope>NUCLEOTIDE SEQUENCE [LARGE SCALE GENOMIC DNA]</scope>
    <source>
        <strain evidence="2">CG2_30_43_9</strain>
    </source>
</reference>
<evidence type="ECO:0000313" key="3">
    <source>
        <dbReference type="Proteomes" id="UP000182059"/>
    </source>
</evidence>
<dbReference type="AlphaFoldDB" id="A0A1J5GC66"/>